<evidence type="ECO:0000313" key="4">
    <source>
        <dbReference type="EMBL" id="UYP47260.1"/>
    </source>
</evidence>
<dbReference type="PANTHER" id="PTHR48051">
    <property type="match status" value="1"/>
</dbReference>
<accession>A0ABY6HUS1</accession>
<evidence type="ECO:0000259" key="3">
    <source>
        <dbReference type="Pfam" id="PF23598"/>
    </source>
</evidence>
<reference evidence="4" key="1">
    <citation type="submission" date="2022-09" db="EMBL/GenBank/DDBJ databases">
        <title>Actin cytoskeleton and complex cell architecture in an #Asgard archaeon.</title>
        <authorList>
            <person name="Ponce Toledo R.I."/>
            <person name="Schleper C."/>
            <person name="Rodrigues Oliveira T."/>
            <person name="Wollweber F."/>
            <person name="Xu J."/>
            <person name="Rittmann S."/>
            <person name="Klingl A."/>
            <person name="Pilhofer M."/>
        </authorList>
    </citation>
    <scope>NUCLEOTIDE SEQUENCE</scope>
    <source>
        <strain evidence="4">B-35</strain>
    </source>
</reference>
<dbReference type="PANTHER" id="PTHR48051:SF1">
    <property type="entry name" value="RAS SUPPRESSOR PROTEIN 1"/>
    <property type="match status" value="1"/>
</dbReference>
<feature type="domain" description="Disease resistance R13L4/SHOC-2-like LRR" evidence="3">
    <location>
        <begin position="64"/>
        <end position="173"/>
    </location>
</feature>
<organism evidence="4 5">
    <name type="scientific">Candidatus Lokiarchaeum ossiferum</name>
    <dbReference type="NCBI Taxonomy" id="2951803"/>
    <lineage>
        <taxon>Archaea</taxon>
        <taxon>Promethearchaeati</taxon>
        <taxon>Promethearchaeota</taxon>
        <taxon>Promethearchaeia</taxon>
        <taxon>Promethearchaeales</taxon>
        <taxon>Promethearchaeaceae</taxon>
        <taxon>Candidatus Lokiarchaeum</taxon>
    </lineage>
</organism>
<dbReference type="InterPro" id="IPR032675">
    <property type="entry name" value="LRR_dom_sf"/>
</dbReference>
<dbReference type="InterPro" id="IPR050216">
    <property type="entry name" value="LRR_domain-containing"/>
</dbReference>
<sequence>MKYPRIVWQGNHKYKTLGSHELSMQFPEQEKKALDDIVYQLKENIKIFQESLFTDMQNPYYKHMDIESLEVQKGHLILRITNPFHIEHLILLYRKIQRIPESIENLTHLKHLNISNNDLLYLPESIRKLKNLEVLSVKDNQLSFLPEFIQDLTKLEVLDLSNNKISYFPRFFQQVPKYVFTLFNFKGNPIRSLANISRNHLEQLVKFISINILKLGNWQSFSSFVLTPKATRLIRKCYDLENRVHYRKMDLESLELNLKVFEELYHYYYKDPLHLAEEYSETADLTPDEKIRLIHEADHRVRQILEENCSVKDPILMQVNQRLKISLSDSMNLFL</sequence>
<dbReference type="SMART" id="SM00369">
    <property type="entry name" value="LRR_TYP"/>
    <property type="match status" value="3"/>
</dbReference>
<dbReference type="PROSITE" id="PS51450">
    <property type="entry name" value="LRR"/>
    <property type="match status" value="1"/>
</dbReference>
<dbReference type="SMART" id="SM00364">
    <property type="entry name" value="LRR_BAC"/>
    <property type="match status" value="3"/>
</dbReference>
<keyword evidence="2" id="KW-0677">Repeat</keyword>
<dbReference type="InterPro" id="IPR001611">
    <property type="entry name" value="Leu-rich_rpt"/>
</dbReference>
<proteinExistence type="predicted"/>
<dbReference type="Pfam" id="PF23598">
    <property type="entry name" value="LRR_14"/>
    <property type="match status" value="1"/>
</dbReference>
<name>A0ABY6HUS1_9ARCH</name>
<gene>
    <name evidence="4" type="ORF">NEF87_003545</name>
</gene>
<evidence type="ECO:0000313" key="5">
    <source>
        <dbReference type="Proteomes" id="UP001208689"/>
    </source>
</evidence>
<dbReference type="EMBL" id="CP104013">
    <property type="protein sequence ID" value="UYP47260.1"/>
    <property type="molecule type" value="Genomic_DNA"/>
</dbReference>
<dbReference type="SUPFAM" id="SSF52058">
    <property type="entry name" value="L domain-like"/>
    <property type="match status" value="1"/>
</dbReference>
<dbReference type="InterPro" id="IPR055414">
    <property type="entry name" value="LRR_R13L4/SHOC2-like"/>
</dbReference>
<evidence type="ECO:0000256" key="2">
    <source>
        <dbReference type="ARBA" id="ARBA00022737"/>
    </source>
</evidence>
<evidence type="ECO:0000256" key="1">
    <source>
        <dbReference type="ARBA" id="ARBA00022614"/>
    </source>
</evidence>
<protein>
    <recommendedName>
        <fullName evidence="3">Disease resistance R13L4/SHOC-2-like LRR domain-containing protein</fullName>
    </recommendedName>
</protein>
<dbReference type="PRINTS" id="PR00019">
    <property type="entry name" value="LEURICHRPT"/>
</dbReference>
<keyword evidence="1" id="KW-0433">Leucine-rich repeat</keyword>
<dbReference type="Gene3D" id="3.80.10.10">
    <property type="entry name" value="Ribonuclease Inhibitor"/>
    <property type="match status" value="1"/>
</dbReference>
<keyword evidence="5" id="KW-1185">Reference proteome</keyword>
<dbReference type="InterPro" id="IPR003591">
    <property type="entry name" value="Leu-rich_rpt_typical-subtyp"/>
</dbReference>
<dbReference type="Proteomes" id="UP001208689">
    <property type="component" value="Chromosome"/>
</dbReference>